<dbReference type="EMBL" id="KN822273">
    <property type="protein sequence ID" value="KIM51239.1"/>
    <property type="molecule type" value="Genomic_DNA"/>
</dbReference>
<name>A0A0C3D4A1_9AGAM</name>
<proteinExistence type="predicted"/>
<evidence type="ECO:0000313" key="2">
    <source>
        <dbReference type="EMBL" id="KIM51239.1"/>
    </source>
</evidence>
<dbReference type="AlphaFoldDB" id="A0A0C3D4A1"/>
<evidence type="ECO:0000256" key="1">
    <source>
        <dbReference type="SAM" id="MobiDB-lite"/>
    </source>
</evidence>
<accession>A0A0C3D4A1</accession>
<sequence>MAVWYQPRRQSWASVIAPNPTPPPSLVRLSSQTRRLSRERTGPPVKTIVVAAIQRR</sequence>
<reference evidence="2 3" key="1">
    <citation type="submission" date="2014-04" db="EMBL/GenBank/DDBJ databases">
        <authorList>
            <consortium name="DOE Joint Genome Institute"/>
            <person name="Kuo A."/>
            <person name="Kohler A."/>
            <person name="Nagy L.G."/>
            <person name="Floudas D."/>
            <person name="Copeland A."/>
            <person name="Barry K.W."/>
            <person name="Cichocki N."/>
            <person name="Veneault-Fourrey C."/>
            <person name="LaButti K."/>
            <person name="Lindquist E.A."/>
            <person name="Lipzen A."/>
            <person name="Lundell T."/>
            <person name="Morin E."/>
            <person name="Murat C."/>
            <person name="Sun H."/>
            <person name="Tunlid A."/>
            <person name="Henrissat B."/>
            <person name="Grigoriev I.V."/>
            <person name="Hibbett D.S."/>
            <person name="Martin F."/>
            <person name="Nordberg H.P."/>
            <person name="Cantor M.N."/>
            <person name="Hua S.X."/>
        </authorList>
    </citation>
    <scope>NUCLEOTIDE SEQUENCE [LARGE SCALE GENOMIC DNA]</scope>
    <source>
        <strain evidence="2 3">Foug A</strain>
    </source>
</reference>
<gene>
    <name evidence="2" type="ORF">SCLCIDRAFT_1224716</name>
</gene>
<dbReference type="InParanoid" id="A0A0C3D4A1"/>
<feature type="region of interest" description="Disordered" evidence="1">
    <location>
        <begin position="23"/>
        <end position="42"/>
    </location>
</feature>
<keyword evidence="3" id="KW-1185">Reference proteome</keyword>
<dbReference type="HOGENOM" id="CLU_3015520_0_0_1"/>
<evidence type="ECO:0000313" key="3">
    <source>
        <dbReference type="Proteomes" id="UP000053989"/>
    </source>
</evidence>
<organism evidence="2 3">
    <name type="scientific">Scleroderma citrinum Foug A</name>
    <dbReference type="NCBI Taxonomy" id="1036808"/>
    <lineage>
        <taxon>Eukaryota</taxon>
        <taxon>Fungi</taxon>
        <taxon>Dikarya</taxon>
        <taxon>Basidiomycota</taxon>
        <taxon>Agaricomycotina</taxon>
        <taxon>Agaricomycetes</taxon>
        <taxon>Agaricomycetidae</taxon>
        <taxon>Boletales</taxon>
        <taxon>Sclerodermatineae</taxon>
        <taxon>Sclerodermataceae</taxon>
        <taxon>Scleroderma</taxon>
    </lineage>
</organism>
<protein>
    <submittedName>
        <fullName evidence="2">Uncharacterized protein</fullName>
    </submittedName>
</protein>
<reference evidence="3" key="2">
    <citation type="submission" date="2015-01" db="EMBL/GenBank/DDBJ databases">
        <title>Evolutionary Origins and Diversification of the Mycorrhizal Mutualists.</title>
        <authorList>
            <consortium name="DOE Joint Genome Institute"/>
            <consortium name="Mycorrhizal Genomics Consortium"/>
            <person name="Kohler A."/>
            <person name="Kuo A."/>
            <person name="Nagy L.G."/>
            <person name="Floudas D."/>
            <person name="Copeland A."/>
            <person name="Barry K.W."/>
            <person name="Cichocki N."/>
            <person name="Veneault-Fourrey C."/>
            <person name="LaButti K."/>
            <person name="Lindquist E.A."/>
            <person name="Lipzen A."/>
            <person name="Lundell T."/>
            <person name="Morin E."/>
            <person name="Murat C."/>
            <person name="Riley R."/>
            <person name="Ohm R."/>
            <person name="Sun H."/>
            <person name="Tunlid A."/>
            <person name="Henrissat B."/>
            <person name="Grigoriev I.V."/>
            <person name="Hibbett D.S."/>
            <person name="Martin F."/>
        </authorList>
    </citation>
    <scope>NUCLEOTIDE SEQUENCE [LARGE SCALE GENOMIC DNA]</scope>
    <source>
        <strain evidence="3">Foug A</strain>
    </source>
</reference>
<dbReference type="Proteomes" id="UP000053989">
    <property type="component" value="Unassembled WGS sequence"/>
</dbReference>